<evidence type="ECO:0000313" key="3">
    <source>
        <dbReference type="Proteomes" id="UP000784294"/>
    </source>
</evidence>
<organism evidence="2 3">
    <name type="scientific">Protopolystoma xenopodis</name>
    <dbReference type="NCBI Taxonomy" id="117903"/>
    <lineage>
        <taxon>Eukaryota</taxon>
        <taxon>Metazoa</taxon>
        <taxon>Spiralia</taxon>
        <taxon>Lophotrochozoa</taxon>
        <taxon>Platyhelminthes</taxon>
        <taxon>Monogenea</taxon>
        <taxon>Polyopisthocotylea</taxon>
        <taxon>Polystomatidea</taxon>
        <taxon>Polystomatidae</taxon>
        <taxon>Protopolystoma</taxon>
    </lineage>
</organism>
<evidence type="ECO:0000256" key="1">
    <source>
        <dbReference type="SAM" id="MobiDB-lite"/>
    </source>
</evidence>
<feature type="region of interest" description="Disordered" evidence="1">
    <location>
        <begin position="1"/>
        <end position="20"/>
    </location>
</feature>
<sequence>MAKASGQLSRGPKGQRMSGAPLDPATTCLCPINDRPANYCRLTTTEACAQRRMPTPICPPAASPRARVAAFSQSNGLYQNSVFRRPVQPDGSKGPLAWPVVTTVSRVGGANATTFLKRPLHTRQASGRHRGRRKRQNVYLAVPREADTDAAVLSLCFRFVPVFTCSPSTLAGISDFPLPHLCIVVAISRPAGQMHLPTRPSWRMTAHSNRLRLVQRPFQTSSQSRLGSHPTNPRMVALVVDPTNRCL</sequence>
<dbReference type="Proteomes" id="UP000784294">
    <property type="component" value="Unassembled WGS sequence"/>
</dbReference>
<accession>A0A3S5CRK6</accession>
<evidence type="ECO:0000313" key="2">
    <source>
        <dbReference type="EMBL" id="VEL30632.1"/>
    </source>
</evidence>
<comment type="caution">
    <text evidence="2">The sequence shown here is derived from an EMBL/GenBank/DDBJ whole genome shotgun (WGS) entry which is preliminary data.</text>
</comment>
<dbReference type="AlphaFoldDB" id="A0A3S5CRK6"/>
<gene>
    <name evidence="2" type="ORF">PXEA_LOCUS24072</name>
</gene>
<name>A0A3S5CRK6_9PLAT</name>
<protein>
    <submittedName>
        <fullName evidence="2">Uncharacterized protein</fullName>
    </submittedName>
</protein>
<dbReference type="EMBL" id="CAAALY010113948">
    <property type="protein sequence ID" value="VEL30632.1"/>
    <property type="molecule type" value="Genomic_DNA"/>
</dbReference>
<keyword evidence="3" id="KW-1185">Reference proteome</keyword>
<reference evidence="2" key="1">
    <citation type="submission" date="2018-11" db="EMBL/GenBank/DDBJ databases">
        <authorList>
            <consortium name="Pathogen Informatics"/>
        </authorList>
    </citation>
    <scope>NUCLEOTIDE SEQUENCE</scope>
</reference>
<proteinExistence type="predicted"/>